<evidence type="ECO:0000313" key="2">
    <source>
        <dbReference type="Proteomes" id="UP000036850"/>
    </source>
</evidence>
<protein>
    <submittedName>
        <fullName evidence="1">Uncharacterized protein</fullName>
    </submittedName>
</protein>
<dbReference type="Proteomes" id="UP000036850">
    <property type="component" value="Unassembled WGS sequence"/>
</dbReference>
<comment type="caution">
    <text evidence="1">The sequence shown here is derived from an EMBL/GenBank/DDBJ whole genome shotgun (WGS) entry which is preliminary data.</text>
</comment>
<organism evidence="1 2">
    <name type="scientific">Pseudoalteromonas rubra</name>
    <dbReference type="NCBI Taxonomy" id="43658"/>
    <lineage>
        <taxon>Bacteria</taxon>
        <taxon>Pseudomonadati</taxon>
        <taxon>Pseudomonadota</taxon>
        <taxon>Gammaproteobacteria</taxon>
        <taxon>Alteromonadales</taxon>
        <taxon>Pseudoalteromonadaceae</taxon>
        <taxon>Pseudoalteromonas</taxon>
    </lineage>
</organism>
<name>A0A0L0EL70_9GAMM</name>
<sequence>MIDVVFTTTSASLTCKSCSFDNMGRVTLLNGTFSDTNLDSRSTGKIAIENLFAPGIQSLELIAKSIVTTGVIDTNLRAERHPRGGFQ</sequence>
<accession>A0A0L0EL70</accession>
<dbReference type="InterPro" id="IPR012334">
    <property type="entry name" value="Pectin_lyas_fold"/>
</dbReference>
<reference evidence="2" key="1">
    <citation type="submission" date="2015-07" db="EMBL/GenBank/DDBJ databases">
        <title>Draft genome sequence of a Pseudoalteromonas rubra strain, OCN096, isolated from Kaneohe Bay, Oahu, Hawaii.</title>
        <authorList>
            <person name="Beurmann S."/>
            <person name="Ushijima B."/>
            <person name="Belcaid M."/>
            <person name="Callahan S.M."/>
            <person name="Aeby G.S."/>
        </authorList>
    </citation>
    <scope>NUCLEOTIDE SEQUENCE [LARGE SCALE GENOMIC DNA]</scope>
    <source>
        <strain evidence="2">OCN096</strain>
    </source>
</reference>
<dbReference type="EMBL" id="LFZX01000366">
    <property type="protein sequence ID" value="KNC65187.1"/>
    <property type="molecule type" value="Genomic_DNA"/>
</dbReference>
<evidence type="ECO:0000313" key="1">
    <source>
        <dbReference type="EMBL" id="KNC65187.1"/>
    </source>
</evidence>
<dbReference type="AlphaFoldDB" id="A0A0L0EL70"/>
<dbReference type="Gene3D" id="2.160.20.10">
    <property type="entry name" value="Single-stranded right-handed beta-helix, Pectin lyase-like"/>
    <property type="match status" value="1"/>
</dbReference>
<proteinExistence type="predicted"/>
<dbReference type="PATRIC" id="fig|43658.6.peg.3389"/>
<gene>
    <name evidence="1" type="ORF">AC626_24685</name>
</gene>